<evidence type="ECO:0000256" key="2">
    <source>
        <dbReference type="ARBA" id="ARBA00023016"/>
    </source>
</evidence>
<dbReference type="SUPFAM" id="SSF49764">
    <property type="entry name" value="HSP20-like chaperones"/>
    <property type="match status" value="1"/>
</dbReference>
<dbReference type="InterPro" id="IPR008978">
    <property type="entry name" value="HSP20-like_chaperone"/>
</dbReference>
<feature type="region of interest" description="Disordered" evidence="5">
    <location>
        <begin position="33"/>
        <end position="106"/>
    </location>
</feature>
<keyword evidence="2" id="KW-0346">Stress response</keyword>
<feature type="region of interest" description="Disordered" evidence="5">
    <location>
        <begin position="129"/>
        <end position="191"/>
    </location>
</feature>
<dbReference type="AlphaFoldDB" id="A0A6V7Q565"/>
<dbReference type="EMBL" id="LR862132">
    <property type="protein sequence ID" value="CAD1838138.1"/>
    <property type="molecule type" value="Genomic_DNA"/>
</dbReference>
<dbReference type="InterPro" id="IPR044656">
    <property type="entry name" value="HSP14.7/HSP23.5/HSP23.6-like"/>
</dbReference>
<dbReference type="Pfam" id="PF00011">
    <property type="entry name" value="HSP20"/>
    <property type="match status" value="1"/>
</dbReference>
<reference evidence="7" key="1">
    <citation type="submission" date="2020-07" db="EMBL/GenBank/DDBJ databases">
        <authorList>
            <person name="Lin J."/>
        </authorList>
    </citation>
    <scope>NUCLEOTIDE SEQUENCE</scope>
</reference>
<accession>A0A6V7Q565</accession>
<evidence type="ECO:0000256" key="3">
    <source>
        <dbReference type="PROSITE-ProRule" id="PRU00285"/>
    </source>
</evidence>
<dbReference type="PROSITE" id="PS01031">
    <property type="entry name" value="SHSP"/>
    <property type="match status" value="1"/>
</dbReference>
<evidence type="ECO:0000313" key="7">
    <source>
        <dbReference type="EMBL" id="CAD1838138.1"/>
    </source>
</evidence>
<dbReference type="PANTHER" id="PTHR46991:SF11">
    <property type="entry name" value="SMALL HEAT SHOCK PROTEIN HSPF"/>
    <property type="match status" value="1"/>
</dbReference>
<dbReference type="PANTHER" id="PTHR46991">
    <property type="entry name" value="23.5 KDA HEAT SHOCK PROTEIN, MITOCHONDRIAL"/>
    <property type="match status" value="1"/>
</dbReference>
<evidence type="ECO:0000256" key="4">
    <source>
        <dbReference type="RuleBase" id="RU003616"/>
    </source>
</evidence>
<evidence type="ECO:0000256" key="1">
    <source>
        <dbReference type="ARBA" id="ARBA00022946"/>
    </source>
</evidence>
<protein>
    <recommendedName>
        <fullName evidence="6">SHSP domain-containing protein</fullName>
    </recommendedName>
</protein>
<feature type="domain" description="SHSP" evidence="6">
    <location>
        <begin position="99"/>
        <end position="233"/>
    </location>
</feature>
<evidence type="ECO:0000256" key="5">
    <source>
        <dbReference type="SAM" id="MobiDB-lite"/>
    </source>
</evidence>
<gene>
    <name evidence="7" type="ORF">CB5_LOCUS21349</name>
</gene>
<evidence type="ECO:0000259" key="6">
    <source>
        <dbReference type="PROSITE" id="PS01031"/>
    </source>
</evidence>
<keyword evidence="1" id="KW-0809">Transit peptide</keyword>
<name>A0A6V7Q565_ANACO</name>
<dbReference type="InterPro" id="IPR002068">
    <property type="entry name" value="A-crystallin/Hsp20_dom"/>
</dbReference>
<proteinExistence type="inferred from homology"/>
<dbReference type="CDD" id="cd06464">
    <property type="entry name" value="ACD_sHsps-like"/>
    <property type="match status" value="1"/>
</dbReference>
<feature type="compositionally biased region" description="Basic residues" evidence="5">
    <location>
        <begin position="179"/>
        <end position="188"/>
    </location>
</feature>
<sequence>MAAMIISRRAHPVSTFLHALRLSAVASSSRSLAADAGQETSVDVGRRPAPAPQRRRSAAAPTPRRARARARARTGDLLPTFFSDPWDPSWTSRSRGAAAEEEGLRRGWDAREDEKALYVKVEMPGLGKEDVKVWGGGKHARDPGRGGRGRGGGGRGRGGTRRRRRGDRGGGSGGEGKGKRPRRRRRFGGRVELPAKGYKLEEIRAEMKNGLLRVVVPKAAADELAAVKQVPIH</sequence>
<organism evidence="7">
    <name type="scientific">Ananas comosus var. bracteatus</name>
    <name type="common">red pineapple</name>
    <dbReference type="NCBI Taxonomy" id="296719"/>
    <lineage>
        <taxon>Eukaryota</taxon>
        <taxon>Viridiplantae</taxon>
        <taxon>Streptophyta</taxon>
        <taxon>Embryophyta</taxon>
        <taxon>Tracheophyta</taxon>
        <taxon>Spermatophyta</taxon>
        <taxon>Magnoliopsida</taxon>
        <taxon>Liliopsida</taxon>
        <taxon>Poales</taxon>
        <taxon>Bromeliaceae</taxon>
        <taxon>Bromelioideae</taxon>
        <taxon>Ananas</taxon>
    </lineage>
</organism>
<dbReference type="Gene3D" id="2.60.40.790">
    <property type="match status" value="1"/>
</dbReference>
<comment type="similarity">
    <text evidence="3 4">Belongs to the small heat shock protein (HSP20) family.</text>
</comment>